<dbReference type="EMBL" id="FNIL01000003">
    <property type="protein sequence ID" value="SDN74724.1"/>
    <property type="molecule type" value="Genomic_DNA"/>
</dbReference>
<accession>A0A1H0DX07</accession>
<evidence type="ECO:0000256" key="3">
    <source>
        <dbReference type="ARBA" id="ARBA00022723"/>
    </source>
</evidence>
<name>A0A1H0DX07_9BACI</name>
<dbReference type="AlphaFoldDB" id="A0A1H0DX07"/>
<dbReference type="PANTHER" id="PTHR11002">
    <property type="entry name" value="CARBONIC ANHYDRASE"/>
    <property type="match status" value="1"/>
</dbReference>
<evidence type="ECO:0000256" key="5">
    <source>
        <dbReference type="ARBA" id="ARBA00023239"/>
    </source>
</evidence>
<organism evidence="8 9">
    <name type="scientific">Alkalicoccus daliensis</name>
    <dbReference type="NCBI Taxonomy" id="745820"/>
    <lineage>
        <taxon>Bacteria</taxon>
        <taxon>Bacillati</taxon>
        <taxon>Bacillota</taxon>
        <taxon>Bacilli</taxon>
        <taxon>Bacillales</taxon>
        <taxon>Bacillaceae</taxon>
        <taxon>Alkalicoccus</taxon>
    </lineage>
</organism>
<gene>
    <name evidence="8" type="ORF">SAMN04488053_103120</name>
</gene>
<comment type="similarity">
    <text evidence="1">Belongs to the beta-class carbonic anhydrase family.</text>
</comment>
<dbReference type="PANTHER" id="PTHR11002:SF76">
    <property type="entry name" value="CARBONIC ANHYDRASE"/>
    <property type="match status" value="1"/>
</dbReference>
<dbReference type="SUPFAM" id="SSF53056">
    <property type="entry name" value="beta-carbonic anhydrase, cab"/>
    <property type="match status" value="1"/>
</dbReference>
<keyword evidence="3 7" id="KW-0479">Metal-binding</keyword>
<dbReference type="Pfam" id="PF00484">
    <property type="entry name" value="Pro_CA"/>
    <property type="match status" value="1"/>
</dbReference>
<dbReference type="GO" id="GO:0004089">
    <property type="term" value="F:carbonate dehydratase activity"/>
    <property type="evidence" value="ECO:0007669"/>
    <property type="project" value="UniProtKB-EC"/>
</dbReference>
<evidence type="ECO:0000313" key="9">
    <source>
        <dbReference type="Proteomes" id="UP000198778"/>
    </source>
</evidence>
<dbReference type="SMART" id="SM00947">
    <property type="entry name" value="Pro_CA"/>
    <property type="match status" value="1"/>
</dbReference>
<comment type="catalytic activity">
    <reaction evidence="6">
        <text>hydrogencarbonate + H(+) = CO2 + H2O</text>
        <dbReference type="Rhea" id="RHEA:10748"/>
        <dbReference type="ChEBI" id="CHEBI:15377"/>
        <dbReference type="ChEBI" id="CHEBI:15378"/>
        <dbReference type="ChEBI" id="CHEBI:16526"/>
        <dbReference type="ChEBI" id="CHEBI:17544"/>
        <dbReference type="EC" id="4.2.1.1"/>
    </reaction>
</comment>
<dbReference type="EC" id="4.2.1.1" evidence="2"/>
<feature type="binding site" evidence="7">
    <location>
        <position position="97"/>
    </location>
    <ligand>
        <name>Zn(2+)</name>
        <dbReference type="ChEBI" id="CHEBI:29105"/>
    </ligand>
</feature>
<keyword evidence="4 7" id="KW-0862">Zinc</keyword>
<dbReference type="InterPro" id="IPR036874">
    <property type="entry name" value="Carbonic_anhydrase_sf"/>
</dbReference>
<keyword evidence="9" id="KW-1185">Reference proteome</keyword>
<reference evidence="9" key="1">
    <citation type="submission" date="2016-10" db="EMBL/GenBank/DDBJ databases">
        <authorList>
            <person name="Varghese N."/>
            <person name="Submissions S."/>
        </authorList>
    </citation>
    <scope>NUCLEOTIDE SEQUENCE [LARGE SCALE GENOMIC DNA]</scope>
    <source>
        <strain evidence="9">CGMCC 1.10369</strain>
    </source>
</reference>
<dbReference type="Gene3D" id="3.40.1050.10">
    <property type="entry name" value="Carbonic anhydrase"/>
    <property type="match status" value="1"/>
</dbReference>
<dbReference type="InterPro" id="IPR001765">
    <property type="entry name" value="Carbonic_anhydrase"/>
</dbReference>
<feature type="binding site" evidence="7">
    <location>
        <position position="100"/>
    </location>
    <ligand>
        <name>Zn(2+)</name>
        <dbReference type="ChEBI" id="CHEBI:29105"/>
    </ligand>
</feature>
<dbReference type="GO" id="GO:0008270">
    <property type="term" value="F:zinc ion binding"/>
    <property type="evidence" value="ECO:0007669"/>
    <property type="project" value="InterPro"/>
</dbReference>
<evidence type="ECO:0000256" key="2">
    <source>
        <dbReference type="ARBA" id="ARBA00012925"/>
    </source>
</evidence>
<feature type="binding site" evidence="7">
    <location>
        <position position="43"/>
    </location>
    <ligand>
        <name>Zn(2+)</name>
        <dbReference type="ChEBI" id="CHEBI:29105"/>
    </ligand>
</feature>
<protein>
    <recommendedName>
        <fullName evidence="2">carbonic anhydrase</fullName>
        <ecNumber evidence="2">4.2.1.1</ecNumber>
    </recommendedName>
</protein>
<dbReference type="Proteomes" id="UP000198778">
    <property type="component" value="Unassembled WGS sequence"/>
</dbReference>
<evidence type="ECO:0000256" key="6">
    <source>
        <dbReference type="ARBA" id="ARBA00048348"/>
    </source>
</evidence>
<evidence type="ECO:0000256" key="1">
    <source>
        <dbReference type="ARBA" id="ARBA00006217"/>
    </source>
</evidence>
<proteinExistence type="inferred from homology"/>
<comment type="cofactor">
    <cofactor evidence="7">
        <name>Zn(2+)</name>
        <dbReference type="ChEBI" id="CHEBI:29105"/>
    </cofactor>
    <text evidence="7">Binds 1 zinc ion per subunit.</text>
</comment>
<evidence type="ECO:0000256" key="7">
    <source>
        <dbReference type="PIRSR" id="PIRSR601765-1"/>
    </source>
</evidence>
<feature type="binding site" evidence="7">
    <location>
        <position position="41"/>
    </location>
    <ligand>
        <name>Zn(2+)</name>
        <dbReference type="ChEBI" id="CHEBI:29105"/>
    </ligand>
</feature>
<dbReference type="STRING" id="745820.SAMN04488053_103120"/>
<evidence type="ECO:0000256" key="4">
    <source>
        <dbReference type="ARBA" id="ARBA00022833"/>
    </source>
</evidence>
<sequence>MKMNELEKGQKQFQEKQMQENKAYFENLSKGQSPSFYVLSCCDSRTSPTTITGQPLGQLFIHRNIANQAKASDDSFKASLYYAIHVLKVDYILVLGHTNCGGVQATKSEKFAPELESWIHHVRESVSSYDGEVPDDAESLERHNVKVQVENIKNLETYQALEREVPVFGGLFHLDSGEVEWIEKPE</sequence>
<evidence type="ECO:0000313" key="8">
    <source>
        <dbReference type="EMBL" id="SDN74724.1"/>
    </source>
</evidence>
<keyword evidence="5" id="KW-0456">Lyase</keyword>
<dbReference type="OrthoDB" id="9769739at2"/>
<dbReference type="RefSeq" id="WP_090842054.1">
    <property type="nucleotide sequence ID" value="NZ_FNIL01000003.1"/>
</dbReference>